<gene>
    <name evidence="1" type="ORF">HPB50_010009</name>
</gene>
<organism evidence="1 2">
    <name type="scientific">Hyalomma asiaticum</name>
    <name type="common">Tick</name>
    <dbReference type="NCBI Taxonomy" id="266040"/>
    <lineage>
        <taxon>Eukaryota</taxon>
        <taxon>Metazoa</taxon>
        <taxon>Ecdysozoa</taxon>
        <taxon>Arthropoda</taxon>
        <taxon>Chelicerata</taxon>
        <taxon>Arachnida</taxon>
        <taxon>Acari</taxon>
        <taxon>Parasitiformes</taxon>
        <taxon>Ixodida</taxon>
        <taxon>Ixodoidea</taxon>
        <taxon>Ixodidae</taxon>
        <taxon>Hyalomminae</taxon>
        <taxon>Hyalomma</taxon>
    </lineage>
</organism>
<dbReference type="Proteomes" id="UP000821845">
    <property type="component" value="Chromosome 10"/>
</dbReference>
<protein>
    <submittedName>
        <fullName evidence="1">Uncharacterized protein</fullName>
    </submittedName>
</protein>
<proteinExistence type="predicted"/>
<keyword evidence="2" id="KW-1185">Reference proteome</keyword>
<evidence type="ECO:0000313" key="2">
    <source>
        <dbReference type="Proteomes" id="UP000821845"/>
    </source>
</evidence>
<sequence length="442" mass="50448">MLRWRLSHNIKKPAVLALQEVNCPITRLPGYDGYGFSEDTDTSACAVVYLDRKLSHTQLDTEPWCSGNASVTGCRIQLTPERTILMFSVYMNPESTRKQAKRSVADFSYIQHFQRIYPKDTILVCGDFNAQHVAWNYKKCSPGGRRLMEDFDRYGLTLLNLPEAHTRLGQDARQADTTPDLTWSSKPRTCHWKLLEDPLGSDHLPIAITVKNNGVSYRNSSHKRECLITHWDEYRMQLQETASITDLDSLTKAMRRAKHVATKTLRVAEDHPDPDRHLLHLWNRRLRLFSKYRAKGRPQTLRSQLLSVQKEIEKYTSQLASEQWMEMCEQINGSTNSSKAWGILRSLLGRRKTSDGAPRVALKEGITNAELAEKAADVFFPQTNCATDRTYARDDAPREDDDLNQPFTVTEFEDALSRMNTRGAPGADGIKVAHIKKPHSKM</sequence>
<dbReference type="EMBL" id="CM023490">
    <property type="protein sequence ID" value="KAH6942763.1"/>
    <property type="molecule type" value="Genomic_DNA"/>
</dbReference>
<name>A0ACB7T6R4_HYAAI</name>
<reference evidence="1" key="1">
    <citation type="submission" date="2020-05" db="EMBL/GenBank/DDBJ databases">
        <title>Large-scale comparative analyses of tick genomes elucidate their genetic diversity and vector capacities.</title>
        <authorList>
            <person name="Jia N."/>
            <person name="Wang J."/>
            <person name="Shi W."/>
            <person name="Du L."/>
            <person name="Sun Y."/>
            <person name="Zhan W."/>
            <person name="Jiang J."/>
            <person name="Wang Q."/>
            <person name="Zhang B."/>
            <person name="Ji P."/>
            <person name="Sakyi L.B."/>
            <person name="Cui X."/>
            <person name="Yuan T."/>
            <person name="Jiang B."/>
            <person name="Yang W."/>
            <person name="Lam T.T.-Y."/>
            <person name="Chang Q."/>
            <person name="Ding S."/>
            <person name="Wang X."/>
            <person name="Zhu J."/>
            <person name="Ruan X."/>
            <person name="Zhao L."/>
            <person name="Wei J."/>
            <person name="Que T."/>
            <person name="Du C."/>
            <person name="Cheng J."/>
            <person name="Dai P."/>
            <person name="Han X."/>
            <person name="Huang E."/>
            <person name="Gao Y."/>
            <person name="Liu J."/>
            <person name="Shao H."/>
            <person name="Ye R."/>
            <person name="Li L."/>
            <person name="Wei W."/>
            <person name="Wang X."/>
            <person name="Wang C."/>
            <person name="Yang T."/>
            <person name="Huo Q."/>
            <person name="Li W."/>
            <person name="Guo W."/>
            <person name="Chen H."/>
            <person name="Zhou L."/>
            <person name="Ni X."/>
            <person name="Tian J."/>
            <person name="Zhou Y."/>
            <person name="Sheng Y."/>
            <person name="Liu T."/>
            <person name="Pan Y."/>
            <person name="Xia L."/>
            <person name="Li J."/>
            <person name="Zhao F."/>
            <person name="Cao W."/>
        </authorList>
    </citation>
    <scope>NUCLEOTIDE SEQUENCE</scope>
    <source>
        <strain evidence="1">Hyas-2018</strain>
    </source>
</reference>
<accession>A0ACB7T6R4</accession>
<evidence type="ECO:0000313" key="1">
    <source>
        <dbReference type="EMBL" id="KAH6942763.1"/>
    </source>
</evidence>
<comment type="caution">
    <text evidence="1">The sequence shown here is derived from an EMBL/GenBank/DDBJ whole genome shotgun (WGS) entry which is preliminary data.</text>
</comment>